<dbReference type="Proteomes" id="UP000245697">
    <property type="component" value="Unassembled WGS sequence"/>
</dbReference>
<accession>A0A316FCT7</accession>
<gene>
    <name evidence="1" type="ORF">BC793_111260</name>
</gene>
<reference evidence="1 2" key="1">
    <citation type="submission" date="2018-05" db="EMBL/GenBank/DDBJ databases">
        <title>Genomic Encyclopedia of Archaeal and Bacterial Type Strains, Phase II (KMG-II): from individual species to whole genera.</title>
        <authorList>
            <person name="Goeker M."/>
        </authorList>
    </citation>
    <scope>NUCLEOTIDE SEQUENCE [LARGE SCALE GENOMIC DNA]</scope>
    <source>
        <strain evidence="1 2">DSM 45184</strain>
    </source>
</reference>
<sequence>MLAALLAVDFDGAAALRKQAAGARVVAGCACGCPSIEFEAGRGFGMNPKVNGFPYEGHTSLFLYTIVDADGGELLGGIEWAGIDEEPRELPPPETFAVEAA</sequence>
<dbReference type="EMBL" id="QGGR01000011">
    <property type="protein sequence ID" value="PWK45286.1"/>
    <property type="molecule type" value="Genomic_DNA"/>
</dbReference>
<proteinExistence type="predicted"/>
<dbReference type="AlphaFoldDB" id="A0A316FCT7"/>
<comment type="caution">
    <text evidence="1">The sequence shown here is derived from an EMBL/GenBank/DDBJ whole genome shotgun (WGS) entry which is preliminary data.</text>
</comment>
<evidence type="ECO:0000313" key="1">
    <source>
        <dbReference type="EMBL" id="PWK45286.1"/>
    </source>
</evidence>
<evidence type="ECO:0000313" key="2">
    <source>
        <dbReference type="Proteomes" id="UP000245697"/>
    </source>
</evidence>
<organism evidence="1 2">
    <name type="scientific">Actinoplanes xinjiangensis</name>
    <dbReference type="NCBI Taxonomy" id="512350"/>
    <lineage>
        <taxon>Bacteria</taxon>
        <taxon>Bacillati</taxon>
        <taxon>Actinomycetota</taxon>
        <taxon>Actinomycetes</taxon>
        <taxon>Micromonosporales</taxon>
        <taxon>Micromonosporaceae</taxon>
        <taxon>Actinoplanes</taxon>
    </lineage>
</organism>
<keyword evidence="2" id="KW-1185">Reference proteome</keyword>
<protein>
    <submittedName>
        <fullName evidence="1">Uncharacterized protein</fullName>
    </submittedName>
</protein>
<name>A0A316FCT7_9ACTN</name>